<keyword evidence="8" id="KW-1185">Reference proteome</keyword>
<evidence type="ECO:0000313" key="8">
    <source>
        <dbReference type="Proteomes" id="UP000886611"/>
    </source>
</evidence>
<dbReference type="Pfam" id="PF13344">
    <property type="entry name" value="Hydrolase_6"/>
    <property type="match status" value="1"/>
</dbReference>
<keyword evidence="6" id="KW-0732">Signal</keyword>
<evidence type="ECO:0000256" key="1">
    <source>
        <dbReference type="ARBA" id="ARBA00004123"/>
    </source>
</evidence>
<evidence type="ECO:0000256" key="3">
    <source>
        <dbReference type="ARBA" id="ARBA00023242"/>
    </source>
</evidence>
<name>A0A8X7XJN9_POLSE</name>
<dbReference type="GO" id="GO:0005634">
    <property type="term" value="C:nucleus"/>
    <property type="evidence" value="ECO:0007669"/>
    <property type="project" value="UniProtKB-SubCell"/>
</dbReference>
<evidence type="ECO:0000256" key="2">
    <source>
        <dbReference type="ARBA" id="ARBA00007002"/>
    </source>
</evidence>
<dbReference type="InterPro" id="IPR006357">
    <property type="entry name" value="HAD-SF_hydro_IIA"/>
</dbReference>
<dbReference type="Gene3D" id="3.40.50.1000">
    <property type="entry name" value="HAD superfamily/HAD-like"/>
    <property type="match status" value="2"/>
</dbReference>
<feature type="signal peptide" evidence="6">
    <location>
        <begin position="1"/>
        <end position="31"/>
    </location>
</feature>
<dbReference type="SUPFAM" id="SSF56784">
    <property type="entry name" value="HAD-like"/>
    <property type="match status" value="1"/>
</dbReference>
<dbReference type="FunFam" id="1.10.287.660:FF:000001">
    <property type="entry name" value="pre-mRNA-splicing factor ISY1 homolog"/>
    <property type="match status" value="1"/>
</dbReference>
<dbReference type="AlphaFoldDB" id="A0A8X7XJN9"/>
<keyword evidence="3" id="KW-0539">Nucleus</keyword>
<evidence type="ECO:0000313" key="7">
    <source>
        <dbReference type="EMBL" id="KAG2470445.1"/>
    </source>
</evidence>
<dbReference type="EMBL" id="JAATIS010000094">
    <property type="protein sequence ID" value="KAG2470445.1"/>
    <property type="molecule type" value="Genomic_DNA"/>
</dbReference>
<dbReference type="PANTHER" id="PTHR13021">
    <property type="entry name" value="PRE-MRNA-SPLICING FACTOR ISY1"/>
    <property type="match status" value="1"/>
</dbReference>
<dbReference type="InterPro" id="IPR036412">
    <property type="entry name" value="HAD-like_sf"/>
</dbReference>
<comment type="caution">
    <text evidence="7">The sequence shown here is derived from an EMBL/GenBank/DDBJ whole genome shotgun (WGS) entry which is preliminary data.</text>
</comment>
<organism evidence="7 8">
    <name type="scientific">Polypterus senegalus</name>
    <name type="common">Senegal bichir</name>
    <dbReference type="NCBI Taxonomy" id="55291"/>
    <lineage>
        <taxon>Eukaryota</taxon>
        <taxon>Metazoa</taxon>
        <taxon>Chordata</taxon>
        <taxon>Craniata</taxon>
        <taxon>Vertebrata</taxon>
        <taxon>Euteleostomi</taxon>
        <taxon>Actinopterygii</taxon>
        <taxon>Polypteriformes</taxon>
        <taxon>Polypteridae</taxon>
        <taxon>Polypterus</taxon>
    </lineage>
</organism>
<dbReference type="SUPFAM" id="SSF140102">
    <property type="entry name" value="ISY1 domain-like"/>
    <property type="match status" value="1"/>
</dbReference>
<gene>
    <name evidence="7" type="primary">Isy1</name>
    <name evidence="7" type="ORF">GTO96_0005262</name>
</gene>
<feature type="non-terminal residue" evidence="7">
    <location>
        <position position="1"/>
    </location>
</feature>
<dbReference type="InterPro" id="IPR006353">
    <property type="entry name" value="HAD-SF_hydro_IIA_CECR5"/>
</dbReference>
<evidence type="ECO:0000256" key="4">
    <source>
        <dbReference type="ARBA" id="ARBA00065310"/>
    </source>
</evidence>
<dbReference type="InterPro" id="IPR023214">
    <property type="entry name" value="HAD_sf"/>
</dbReference>
<evidence type="ECO:0000256" key="5">
    <source>
        <dbReference type="ARBA" id="ARBA00070851"/>
    </source>
</evidence>
<feature type="non-terminal residue" evidence="7">
    <location>
        <position position="812"/>
    </location>
</feature>
<accession>A0A8X7XJN9</accession>
<dbReference type="NCBIfam" id="TIGR01456">
    <property type="entry name" value="CECR5"/>
    <property type="match status" value="1"/>
</dbReference>
<dbReference type="InterPro" id="IPR009360">
    <property type="entry name" value="Isy1"/>
</dbReference>
<dbReference type="Pfam" id="PF06246">
    <property type="entry name" value="Isy1"/>
    <property type="match status" value="1"/>
</dbReference>
<proteinExistence type="inferred from homology"/>
<feature type="chain" id="PRO_5036466063" description="Pre-mRNA-splicing factor ISY1 homolog" evidence="6">
    <location>
        <begin position="32"/>
        <end position="812"/>
    </location>
</feature>
<evidence type="ECO:0000256" key="6">
    <source>
        <dbReference type="SAM" id="SignalP"/>
    </source>
</evidence>
<comment type="similarity">
    <text evidence="2">Belongs to the ISY1 family.</text>
</comment>
<dbReference type="InterPro" id="IPR037200">
    <property type="entry name" value="Isy1_sf"/>
</dbReference>
<comment type="subcellular location">
    <subcellularLocation>
        <location evidence="1">Nucleus</location>
    </subcellularLocation>
</comment>
<dbReference type="CDD" id="cd07511">
    <property type="entry name" value="HAD_like"/>
    <property type="match status" value="1"/>
</dbReference>
<dbReference type="Gene3D" id="1.10.287.660">
    <property type="entry name" value="Helix hairpin bin"/>
    <property type="match status" value="1"/>
</dbReference>
<dbReference type="Proteomes" id="UP000886611">
    <property type="component" value="Unassembled WGS sequence"/>
</dbReference>
<dbReference type="InterPro" id="IPR029012">
    <property type="entry name" value="Helix_hairpin_bin_sf"/>
</dbReference>
<dbReference type="GO" id="GO:0000350">
    <property type="term" value="P:generation of catalytic spliceosome for second transesterification step"/>
    <property type="evidence" value="ECO:0007669"/>
    <property type="project" value="InterPro"/>
</dbReference>
<sequence>MCPLARETHGELPTSCLYVCLCLSLARLSFALPLCEPVRHREGQLLTERLDCCRVCIGEAGQPWRGFAKHNLKKVKSRGTETIRTSQSVLWRVAVREADGTVFTDDTTVVTRWAGYFDQLFQANPVARTFDISGSTVLEVDHPVSCEPLNLTEIAQVVNQLRFGKEEGIYAIQSELLQAGGKAVVLALQAIFASIWETGIIPSDWKAGLVVPIWKWKGDHLDCGNYRRITLLSVLPRIISEISKKVAQIQNAGLGEFKIRDLNDEINKLLREKGHWEVRIKELGGPDYARFGPKMLDQDGKEVPGNKGYKYFGAAKDLQGVRELFEKEPVPPPRKTRAELMKDIDAEYYGYRDEDDGVLVPLEQDCEKLAIAKAVQKWKADKELRLVGDGGPEKDAEEDEHIYRVQEDESDEEEGEKIEREDNSQTFMAHVPVPSQKEIEEALLRRKKMELLQKYASESLMAQNTIFAVIEQRYTNVTMLQPSFGLLFDIDGVLVRGKTPLPAAKKAFQKLVDTRGQFLVPVVFVTNAGNCLRQTKADQLSEILGVKPPSPVNPPKVEVVVLFGEPIRWETNLQLIVDTLLTNGNLGSALCNPTYPHIPLLACNMDLMWMAEAQSPRFGHGTFMVCLENIYKKITGKELRYEALMGKPSELTYHYAEYLIRAQSAERKWRKPIRTLYAIGDNVMTDVYGANLYNRYLDEKSSKKSAKALAKVAAVTGSSATAVSQEEELDNMWENELSPPSAVACKSVLVCTGVYNPYTEIPTDGNECITETVFHGHRDFGFEPALVEPDHIVEDVDAAVQLIFKQENYAPQ</sequence>
<comment type="subunit">
    <text evidence="4">Identified in the spliceosome C complex. Component of the XAB2 complex, a multimeric protein complex composed of XAB2, PRPF19, AQR, ZNF830, ISY1, and PPIE. Identified in a pentameric intron-binding (IB) complex composed of AQR, XAB2, ISY1, ZNF830 and PPIE that is incorporated into the spliceosome as a preassembled complex. The IB complex does not contain PRPF19. Interacts with CPSF3; this interaction is in an RNA independent manner. Interacts with the microprocessor complex subunits DGCR8 and DROSHA; this interaction is in an RNA dependent manner.</text>
</comment>
<reference evidence="7 8" key="1">
    <citation type="journal article" date="2021" name="Cell">
        <title>Tracing the genetic footprints of vertebrate landing in non-teleost ray-finned fishes.</title>
        <authorList>
            <person name="Bi X."/>
            <person name="Wang K."/>
            <person name="Yang L."/>
            <person name="Pan H."/>
            <person name="Jiang H."/>
            <person name="Wei Q."/>
            <person name="Fang M."/>
            <person name="Yu H."/>
            <person name="Zhu C."/>
            <person name="Cai Y."/>
            <person name="He Y."/>
            <person name="Gan X."/>
            <person name="Zeng H."/>
            <person name="Yu D."/>
            <person name="Zhu Y."/>
            <person name="Jiang H."/>
            <person name="Qiu Q."/>
            <person name="Yang H."/>
            <person name="Zhang Y.E."/>
            <person name="Wang W."/>
            <person name="Zhu M."/>
            <person name="He S."/>
            <person name="Zhang G."/>
        </authorList>
    </citation>
    <scope>NUCLEOTIDE SEQUENCE [LARGE SCALE GENOMIC DNA]</scope>
    <source>
        <strain evidence="7">Bchr_013</strain>
    </source>
</reference>
<protein>
    <recommendedName>
        <fullName evidence="5">Pre-mRNA-splicing factor ISY1 homolog</fullName>
    </recommendedName>
</protein>